<dbReference type="Proteomes" id="UP001177670">
    <property type="component" value="Unassembled WGS sequence"/>
</dbReference>
<comment type="caution">
    <text evidence="1">The sequence shown here is derived from an EMBL/GenBank/DDBJ whole genome shotgun (WGS) entry which is preliminary data.</text>
</comment>
<gene>
    <name evidence="1" type="ORF">K0M31_010534</name>
</gene>
<dbReference type="EMBL" id="JAHYIQ010000027">
    <property type="protein sequence ID" value="KAK1121227.1"/>
    <property type="molecule type" value="Genomic_DNA"/>
</dbReference>
<evidence type="ECO:0000313" key="2">
    <source>
        <dbReference type="Proteomes" id="UP001177670"/>
    </source>
</evidence>
<reference evidence="1" key="1">
    <citation type="submission" date="2021-10" db="EMBL/GenBank/DDBJ databases">
        <title>Melipona bicolor Genome sequencing and assembly.</title>
        <authorList>
            <person name="Araujo N.S."/>
            <person name="Arias M.C."/>
        </authorList>
    </citation>
    <scope>NUCLEOTIDE SEQUENCE</scope>
    <source>
        <strain evidence="1">USP_2M_L1-L4_2017</strain>
        <tissue evidence="1">Whole body</tissue>
    </source>
</reference>
<keyword evidence="2" id="KW-1185">Reference proteome</keyword>
<sequence length="116" mass="12625">MAAAFCSRARERLPSMQLATGDSVTRIPLLRERGGAADRSEAEARPTIWMFLAIAERPSVTIHFASTAVPFCHLGNNETFSAFFTFPGHWCLGVSVVDVNLARSFGNIPTLGVWLG</sequence>
<accession>A0AA40FM75</accession>
<evidence type="ECO:0000313" key="1">
    <source>
        <dbReference type="EMBL" id="KAK1121227.1"/>
    </source>
</evidence>
<dbReference type="AlphaFoldDB" id="A0AA40FM75"/>
<organism evidence="1 2">
    <name type="scientific">Melipona bicolor</name>
    <dbReference type="NCBI Taxonomy" id="60889"/>
    <lineage>
        <taxon>Eukaryota</taxon>
        <taxon>Metazoa</taxon>
        <taxon>Ecdysozoa</taxon>
        <taxon>Arthropoda</taxon>
        <taxon>Hexapoda</taxon>
        <taxon>Insecta</taxon>
        <taxon>Pterygota</taxon>
        <taxon>Neoptera</taxon>
        <taxon>Endopterygota</taxon>
        <taxon>Hymenoptera</taxon>
        <taxon>Apocrita</taxon>
        <taxon>Aculeata</taxon>
        <taxon>Apoidea</taxon>
        <taxon>Anthophila</taxon>
        <taxon>Apidae</taxon>
        <taxon>Melipona</taxon>
    </lineage>
</organism>
<protein>
    <submittedName>
        <fullName evidence="1">Uncharacterized protein</fullName>
    </submittedName>
</protein>
<name>A0AA40FM75_9HYME</name>
<proteinExistence type="predicted"/>